<dbReference type="Pfam" id="PF00078">
    <property type="entry name" value="RVT_1"/>
    <property type="match status" value="1"/>
</dbReference>
<organism evidence="4 5">
    <name type="scientific">Mycena chlorophos</name>
    <name type="common">Agaric fungus</name>
    <name type="synonym">Agaricus chlorophos</name>
    <dbReference type="NCBI Taxonomy" id="658473"/>
    <lineage>
        <taxon>Eukaryota</taxon>
        <taxon>Fungi</taxon>
        <taxon>Dikarya</taxon>
        <taxon>Basidiomycota</taxon>
        <taxon>Agaricomycotina</taxon>
        <taxon>Agaricomycetes</taxon>
        <taxon>Agaricomycetidae</taxon>
        <taxon>Agaricales</taxon>
        <taxon>Marasmiineae</taxon>
        <taxon>Mycenaceae</taxon>
        <taxon>Mycena</taxon>
    </lineage>
</organism>
<dbReference type="CDD" id="cd09274">
    <property type="entry name" value="RNase_HI_RT_Ty3"/>
    <property type="match status" value="1"/>
</dbReference>
<dbReference type="EMBL" id="DF846341">
    <property type="protein sequence ID" value="GAT50186.1"/>
    <property type="molecule type" value="Genomic_DNA"/>
</dbReference>
<feature type="region of interest" description="Disordered" evidence="1">
    <location>
        <begin position="1"/>
        <end position="23"/>
    </location>
</feature>
<dbReference type="InterPro" id="IPR043502">
    <property type="entry name" value="DNA/RNA_pol_sf"/>
</dbReference>
<feature type="domain" description="Reverse transcriptase/retrotransposon-derived protein RNase H-like" evidence="3">
    <location>
        <begin position="445"/>
        <end position="555"/>
    </location>
</feature>
<dbReference type="PANTHER" id="PTHR33064">
    <property type="entry name" value="POL PROTEIN"/>
    <property type="match status" value="1"/>
</dbReference>
<evidence type="ECO:0000313" key="5">
    <source>
        <dbReference type="Proteomes" id="UP000815677"/>
    </source>
</evidence>
<dbReference type="Gene3D" id="3.10.10.10">
    <property type="entry name" value="HIV Type 1 Reverse Transcriptase, subunit A, domain 1"/>
    <property type="match status" value="1"/>
</dbReference>
<dbReference type="Gene3D" id="3.30.70.270">
    <property type="match status" value="2"/>
</dbReference>
<feature type="domain" description="Reverse transcriptase" evidence="2">
    <location>
        <begin position="206"/>
        <end position="354"/>
    </location>
</feature>
<dbReference type="InterPro" id="IPR000477">
    <property type="entry name" value="RT_dom"/>
</dbReference>
<feature type="non-terminal residue" evidence="4">
    <location>
        <position position="1"/>
    </location>
</feature>
<gene>
    <name evidence="4" type="ORF">MCHLO_07456</name>
</gene>
<evidence type="ECO:0000256" key="1">
    <source>
        <dbReference type="SAM" id="MobiDB-lite"/>
    </source>
</evidence>
<reference evidence="4" key="1">
    <citation type="submission" date="2014-09" db="EMBL/GenBank/DDBJ databases">
        <title>Genome sequence of the luminous mushroom Mycena chlorophos for searching fungal bioluminescence genes.</title>
        <authorList>
            <person name="Tanaka Y."/>
            <person name="Kasuga D."/>
            <person name="Oba Y."/>
            <person name="Hase S."/>
            <person name="Sato K."/>
            <person name="Oba Y."/>
            <person name="Sakakibara Y."/>
        </authorList>
    </citation>
    <scope>NUCLEOTIDE SEQUENCE</scope>
</reference>
<dbReference type="CDD" id="cd01647">
    <property type="entry name" value="RT_LTR"/>
    <property type="match status" value="1"/>
</dbReference>
<feature type="non-terminal residue" evidence="4">
    <location>
        <position position="701"/>
    </location>
</feature>
<evidence type="ECO:0000259" key="3">
    <source>
        <dbReference type="Pfam" id="PF17919"/>
    </source>
</evidence>
<dbReference type="Pfam" id="PF17919">
    <property type="entry name" value="RT_RNaseH_2"/>
    <property type="match status" value="1"/>
</dbReference>
<protein>
    <submittedName>
        <fullName evidence="4">Retrotransposon-like family member</fullName>
    </submittedName>
</protein>
<sequence length="701" mass="78415">VRSCATTPARRVPRPTVEEVSDADDALPEVPLAAVHAIDDSTTNIYTREKDPFNPLRVAEILRQVKFGGDLTPIQLGRLRYLVASYADVFALSLSEVKTIDVYEPAIPYDHKFDIRVKQRPLSRPAAEYLKARVEEMVDAGIVRPIVARDVKCVSPLRLVEKEHTGGMSRDELLHALNDECMANGLPPIPDLPPRPPPREDSPEAPKWRICHDFAELNEFLHVPPFPQGDIRDKQQRLSGHHWVCKFDLASGFSALRAHEKAQPYLAFFVPGVGFRAYCRMPFGVHNAPTAFNEAVAKRVDDMVVSETVEIVVDDMGSGMPEDFEVGYQKLEGVLQRLRVGELSVSPRKTEIFVAETVFGGATCGRNSVGPDLAKLSAIVEWPQPENAQELESFLGLCAWFRDLIKDYAKVEGPLRDLLLGVVPFGASKREYRRVSRAHKLAGMWKQRHTECFVLLKRLLTSEPVLRAPQYDKLDERPFYLTTDGCADGFGAVLSQEMETTMADGRVVVRRHAIGFASKRTSATEKRYGPHVLEFAAAKFGAEKFSDIIWGQPVVLETDCSALRDVLSDPKLGMAHARWRDGLLGYNIIAVRHIEGKRNRVADALSRRSEGRERVAGDGSEWTVQSGWETRAGLVNDMYAIGDDDDHDAVLARLRERFKGDVLYREVVDAMVVARGADEKAARRAKHVTADFFVEGGKLWR</sequence>
<feature type="compositionally biased region" description="Pro residues" evidence="1">
    <location>
        <begin position="187"/>
        <end position="196"/>
    </location>
</feature>
<evidence type="ECO:0000259" key="2">
    <source>
        <dbReference type="Pfam" id="PF00078"/>
    </source>
</evidence>
<feature type="region of interest" description="Disordered" evidence="1">
    <location>
        <begin position="185"/>
        <end position="205"/>
    </location>
</feature>
<dbReference type="SUPFAM" id="SSF56672">
    <property type="entry name" value="DNA/RNA polymerases"/>
    <property type="match status" value="1"/>
</dbReference>
<keyword evidence="5" id="KW-1185">Reference proteome</keyword>
<dbReference type="InterPro" id="IPR043128">
    <property type="entry name" value="Rev_trsase/Diguanyl_cyclase"/>
</dbReference>
<name>A0ABQ0LJW4_MYCCL</name>
<dbReference type="InterPro" id="IPR041577">
    <property type="entry name" value="RT_RNaseH_2"/>
</dbReference>
<evidence type="ECO:0000313" key="4">
    <source>
        <dbReference type="EMBL" id="GAT50186.1"/>
    </source>
</evidence>
<accession>A0ABQ0LJW4</accession>
<dbReference type="PANTHER" id="PTHR33064:SF37">
    <property type="entry name" value="RIBONUCLEASE H"/>
    <property type="match status" value="1"/>
</dbReference>
<proteinExistence type="predicted"/>
<dbReference type="Proteomes" id="UP000815677">
    <property type="component" value="Unassembled WGS sequence"/>
</dbReference>
<dbReference type="InterPro" id="IPR051320">
    <property type="entry name" value="Viral_Replic_Matur_Polypro"/>
</dbReference>